<organism evidence="1 2">
    <name type="scientific">Legionella cincinnatiensis</name>
    <dbReference type="NCBI Taxonomy" id="28085"/>
    <lineage>
        <taxon>Bacteria</taxon>
        <taxon>Pseudomonadati</taxon>
        <taxon>Pseudomonadota</taxon>
        <taxon>Gammaproteobacteria</taxon>
        <taxon>Legionellales</taxon>
        <taxon>Legionellaceae</taxon>
        <taxon>Legionella</taxon>
    </lineage>
</organism>
<gene>
    <name evidence="1" type="ORF">NCTC12438_02520</name>
</gene>
<protein>
    <submittedName>
        <fullName evidence="1">Uncharacterized protein</fullName>
    </submittedName>
</protein>
<sequence>MNASLARTIRDGGWLSIDFLSDTHVNLKEEL</sequence>
<accession>A0A378IM84</accession>
<reference evidence="1 2" key="1">
    <citation type="submission" date="2018-06" db="EMBL/GenBank/DDBJ databases">
        <authorList>
            <consortium name="Pathogen Informatics"/>
            <person name="Doyle S."/>
        </authorList>
    </citation>
    <scope>NUCLEOTIDE SEQUENCE [LARGE SCALE GENOMIC DNA]</scope>
    <source>
        <strain evidence="1 2">NCTC12438</strain>
    </source>
</reference>
<proteinExistence type="predicted"/>
<dbReference type="EMBL" id="UGNX01000001">
    <property type="protein sequence ID" value="STX35892.1"/>
    <property type="molecule type" value="Genomic_DNA"/>
</dbReference>
<dbReference type="AlphaFoldDB" id="A0A378IM84"/>
<dbReference type="Proteomes" id="UP000255316">
    <property type="component" value="Unassembled WGS sequence"/>
</dbReference>
<evidence type="ECO:0000313" key="2">
    <source>
        <dbReference type="Proteomes" id="UP000255316"/>
    </source>
</evidence>
<evidence type="ECO:0000313" key="1">
    <source>
        <dbReference type="EMBL" id="STX35892.1"/>
    </source>
</evidence>
<name>A0A378IM84_9GAMM</name>